<evidence type="ECO:0000256" key="1">
    <source>
        <dbReference type="SAM" id="MobiDB-lite"/>
    </source>
</evidence>
<feature type="region of interest" description="Disordered" evidence="1">
    <location>
        <begin position="395"/>
        <end position="416"/>
    </location>
</feature>
<dbReference type="EMBL" id="BAAAUW010000015">
    <property type="protein sequence ID" value="GAA3264635.1"/>
    <property type="molecule type" value="Genomic_DNA"/>
</dbReference>
<protein>
    <recommendedName>
        <fullName evidence="4">Helix-turn-helix transcriptional regulator</fullName>
    </recommendedName>
</protein>
<evidence type="ECO:0000313" key="2">
    <source>
        <dbReference type="EMBL" id="GAA3264635.1"/>
    </source>
</evidence>
<evidence type="ECO:0000313" key="3">
    <source>
        <dbReference type="Proteomes" id="UP001500728"/>
    </source>
</evidence>
<keyword evidence="3" id="KW-1185">Reference proteome</keyword>
<gene>
    <name evidence="2" type="ORF">GCM10010469_34450</name>
</gene>
<evidence type="ECO:0008006" key="4">
    <source>
        <dbReference type="Google" id="ProtNLM"/>
    </source>
</evidence>
<comment type="caution">
    <text evidence="2">The sequence shown here is derived from an EMBL/GenBank/DDBJ whole genome shotgun (WGS) entry which is preliminary data.</text>
</comment>
<dbReference type="RefSeq" id="WP_346152792.1">
    <property type="nucleotide sequence ID" value="NZ_BAAAUW010000015.1"/>
</dbReference>
<sequence length="416" mass="46881">MVNTFRALPAQLDPEVRRLKEDLRAVVQRTGKSFRELGKGGGLATGTMSKILGGTSLPEWPTLRLLLERCGIRDASALAAWEKRLGDVKDHMRRKEEASWSRQPLAEDAHPQALRFAQDLRSYLSTTRFTPEDIEAVTGFSRVLVMDSLSGRTLPLRWVLVSLLRAADGPISQWLDRRDEAAAAMKLAGAEPFLPVMTDPQLPQYGGPDRDYRFARARMIEMLLDDWDLLTWSIFALPGNSTPDMSVHLGWYYFANLIDKIAARTELRMTTNLRDSLARVSSQMLINTGNERAAAAFRETCGEREDLLVARLAHRSFTGVHGWQKLSRDISDLRVTGRATFQAVVDRIFPGHSEEEATAFVARLQDTTNEVRFLLETSAEALWSPDGRWSDFQVNKEETLATPPSSRRPAWLSRGR</sequence>
<proteinExistence type="predicted"/>
<accession>A0ABP6R0W5</accession>
<name>A0ABP6R0W5_9ACTN</name>
<reference evidence="3" key="1">
    <citation type="journal article" date="2019" name="Int. J. Syst. Evol. Microbiol.">
        <title>The Global Catalogue of Microorganisms (GCM) 10K type strain sequencing project: providing services to taxonomists for standard genome sequencing and annotation.</title>
        <authorList>
            <consortium name="The Broad Institute Genomics Platform"/>
            <consortium name="The Broad Institute Genome Sequencing Center for Infectious Disease"/>
            <person name="Wu L."/>
            <person name="Ma J."/>
        </authorList>
    </citation>
    <scope>NUCLEOTIDE SEQUENCE [LARGE SCALE GENOMIC DNA]</scope>
    <source>
        <strain evidence="3">JCM 9381</strain>
    </source>
</reference>
<dbReference type="Proteomes" id="UP001500728">
    <property type="component" value="Unassembled WGS sequence"/>
</dbReference>
<organism evidence="2 3">
    <name type="scientific">Streptomyces labedae</name>
    <dbReference type="NCBI Taxonomy" id="285569"/>
    <lineage>
        <taxon>Bacteria</taxon>
        <taxon>Bacillati</taxon>
        <taxon>Actinomycetota</taxon>
        <taxon>Actinomycetes</taxon>
        <taxon>Kitasatosporales</taxon>
        <taxon>Streptomycetaceae</taxon>
        <taxon>Streptomyces</taxon>
    </lineage>
</organism>